<dbReference type="VEuPathDB" id="FungiDB:CC1G_13230"/>
<evidence type="ECO:0000313" key="3">
    <source>
        <dbReference type="EMBL" id="EAU80311.1"/>
    </source>
</evidence>
<keyword evidence="4" id="KW-1185">Reference proteome</keyword>
<accession>A8PI26</accession>
<feature type="compositionally biased region" description="Acidic residues" evidence="1">
    <location>
        <begin position="127"/>
        <end position="136"/>
    </location>
</feature>
<feature type="compositionally biased region" description="Basic and acidic residues" evidence="1">
    <location>
        <begin position="73"/>
        <end position="96"/>
    </location>
</feature>
<dbReference type="GeneID" id="6018211"/>
<comment type="caution">
    <text evidence="3">The sequence shown here is derived from an EMBL/GenBank/DDBJ whole genome shotgun (WGS) entry which is preliminary data.</text>
</comment>
<evidence type="ECO:0000256" key="1">
    <source>
        <dbReference type="SAM" id="MobiDB-lite"/>
    </source>
</evidence>
<protein>
    <submittedName>
        <fullName evidence="3">Uncharacterized protein</fullName>
    </submittedName>
</protein>
<dbReference type="Proteomes" id="UP000001861">
    <property type="component" value="Unassembled WGS sequence"/>
</dbReference>
<reference evidence="3 4" key="1">
    <citation type="journal article" date="2010" name="Proc. Natl. Acad. Sci. U.S.A.">
        <title>Insights into evolution of multicellular fungi from the assembled chromosomes of the mushroom Coprinopsis cinerea (Coprinus cinereus).</title>
        <authorList>
            <person name="Stajich J.E."/>
            <person name="Wilke S.K."/>
            <person name="Ahren D."/>
            <person name="Au C.H."/>
            <person name="Birren B.W."/>
            <person name="Borodovsky M."/>
            <person name="Burns C."/>
            <person name="Canback B."/>
            <person name="Casselton L.A."/>
            <person name="Cheng C.K."/>
            <person name="Deng J."/>
            <person name="Dietrich F.S."/>
            <person name="Fargo D.C."/>
            <person name="Farman M.L."/>
            <person name="Gathman A.C."/>
            <person name="Goldberg J."/>
            <person name="Guigo R."/>
            <person name="Hoegger P.J."/>
            <person name="Hooker J.B."/>
            <person name="Huggins A."/>
            <person name="James T.Y."/>
            <person name="Kamada T."/>
            <person name="Kilaru S."/>
            <person name="Kodira C."/>
            <person name="Kues U."/>
            <person name="Kupfer D."/>
            <person name="Kwan H.S."/>
            <person name="Lomsadze A."/>
            <person name="Li W."/>
            <person name="Lilly W.W."/>
            <person name="Ma L.J."/>
            <person name="Mackey A.J."/>
            <person name="Manning G."/>
            <person name="Martin F."/>
            <person name="Muraguchi H."/>
            <person name="Natvig D.O."/>
            <person name="Palmerini H."/>
            <person name="Ramesh M.A."/>
            <person name="Rehmeyer C.J."/>
            <person name="Roe B.A."/>
            <person name="Shenoy N."/>
            <person name="Stanke M."/>
            <person name="Ter-Hovhannisyan V."/>
            <person name="Tunlid A."/>
            <person name="Velagapudi R."/>
            <person name="Vision T.J."/>
            <person name="Zeng Q."/>
            <person name="Zolan M.E."/>
            <person name="Pukkila P.J."/>
        </authorList>
    </citation>
    <scope>NUCLEOTIDE SEQUENCE [LARGE SCALE GENOMIC DNA]</scope>
    <source>
        <strain evidence="4">Okayama-7 / 130 / ATCC MYA-4618 / FGSC 9003</strain>
    </source>
</reference>
<dbReference type="STRING" id="240176.A8PI26"/>
<feature type="region of interest" description="Disordered" evidence="1">
    <location>
        <begin position="49"/>
        <end position="238"/>
    </location>
</feature>
<feature type="chain" id="PRO_5002727750" evidence="2">
    <location>
        <begin position="41"/>
        <end position="238"/>
    </location>
</feature>
<dbReference type="AlphaFoldDB" id="A8PI26"/>
<dbReference type="InParanoid" id="A8PI26"/>
<dbReference type="RefSeq" id="XP_001841503.1">
    <property type="nucleotide sequence ID" value="XM_001841451.1"/>
</dbReference>
<feature type="compositionally biased region" description="Basic residues" evidence="1">
    <location>
        <begin position="109"/>
        <end position="121"/>
    </location>
</feature>
<name>A8PI26_COPC7</name>
<evidence type="ECO:0000313" key="4">
    <source>
        <dbReference type="Proteomes" id="UP000001861"/>
    </source>
</evidence>
<feature type="signal peptide" evidence="2">
    <location>
        <begin position="1"/>
        <end position="40"/>
    </location>
</feature>
<sequence length="238" mass="24912">MKEIGGSLPGHKTWVAAPPFFPSLILLDLTLLPALVDVEASKKPLETKYKIRKHTMPPKAGLSTTRSTRRAPKTPEQKAREEEARKLRAEERDKAKQQKAAQQEGSKGGKGKGKGNKRKITSRAFIESDEEGDEADEPRPKKAKTTAVDGGSATSQVGDDEDRAADRGSAASQVGDDEDEAAARGSSRGPAGDDEDGAADGGSATSQAGDKEGGAADGGSAASQVGDDEDRVSGFHFV</sequence>
<proteinExistence type="predicted"/>
<gene>
    <name evidence="3" type="ORF">CC1G_13230</name>
</gene>
<keyword evidence="2" id="KW-0732">Signal</keyword>
<organism evidence="3 4">
    <name type="scientific">Coprinopsis cinerea (strain Okayama-7 / 130 / ATCC MYA-4618 / FGSC 9003)</name>
    <name type="common">Inky cap fungus</name>
    <name type="synonym">Hormographiella aspergillata</name>
    <dbReference type="NCBI Taxonomy" id="240176"/>
    <lineage>
        <taxon>Eukaryota</taxon>
        <taxon>Fungi</taxon>
        <taxon>Dikarya</taxon>
        <taxon>Basidiomycota</taxon>
        <taxon>Agaricomycotina</taxon>
        <taxon>Agaricomycetes</taxon>
        <taxon>Agaricomycetidae</taxon>
        <taxon>Agaricales</taxon>
        <taxon>Agaricineae</taxon>
        <taxon>Psathyrellaceae</taxon>
        <taxon>Coprinopsis</taxon>
    </lineage>
</organism>
<evidence type="ECO:0000256" key="2">
    <source>
        <dbReference type="SAM" id="SignalP"/>
    </source>
</evidence>
<dbReference type="KEGG" id="cci:CC1G_13230"/>
<dbReference type="EMBL" id="AACS02000019">
    <property type="protein sequence ID" value="EAU80311.1"/>
    <property type="molecule type" value="Genomic_DNA"/>
</dbReference>